<dbReference type="AlphaFoldDB" id="A0A0U4WME1"/>
<dbReference type="EMBL" id="CP013987">
    <property type="protein sequence ID" value="ALZ83843.1"/>
    <property type="molecule type" value="Genomic_DNA"/>
</dbReference>
<gene>
    <name evidence="1" type="ORF">APT59_06340</name>
</gene>
<dbReference type="Proteomes" id="UP000064137">
    <property type="component" value="Chromosome"/>
</dbReference>
<proteinExistence type="predicted"/>
<sequence length="62" mass="6732">MAAMALNSTRFLASAREWRILFPSGMTAKRALTPTLSLSKRGLAVFRNQPLTGGQNGPAGWR</sequence>
<protein>
    <submittedName>
        <fullName evidence="1">Uncharacterized protein</fullName>
    </submittedName>
</protein>
<organism evidence="1 2">
    <name type="scientific">Pseudomonas oryzihabitans</name>
    <dbReference type="NCBI Taxonomy" id="47885"/>
    <lineage>
        <taxon>Bacteria</taxon>
        <taxon>Pseudomonadati</taxon>
        <taxon>Pseudomonadota</taxon>
        <taxon>Gammaproteobacteria</taxon>
        <taxon>Pseudomonadales</taxon>
        <taxon>Pseudomonadaceae</taxon>
        <taxon>Pseudomonas</taxon>
    </lineage>
</organism>
<evidence type="ECO:0000313" key="2">
    <source>
        <dbReference type="Proteomes" id="UP000064137"/>
    </source>
</evidence>
<accession>A0A0U4WME1</accession>
<reference evidence="1 2" key="1">
    <citation type="submission" date="2016-01" db="EMBL/GenBank/DDBJ databases">
        <title>Annotation of Pseudomonas oryzihabitans USDA-ARS-USMARC-56511.</title>
        <authorList>
            <person name="Harhay G.P."/>
            <person name="Harhay D.M."/>
            <person name="Smith T.P.L."/>
            <person name="Bono J.L."/>
            <person name="Heaton M.P."/>
            <person name="Clawson M.L."/>
            <person name="Chitko-Mckown C.G."/>
            <person name="Capik S.F."/>
            <person name="DeDonder K.D."/>
            <person name="Apley M.D."/>
            <person name="Lubbers B.V."/>
            <person name="White B.J."/>
            <person name="Larson R.L."/>
        </authorList>
    </citation>
    <scope>NUCLEOTIDE SEQUENCE [LARGE SCALE GENOMIC DNA]</scope>
    <source>
        <strain evidence="1 2">USDA-ARS-USMARC-56511</strain>
    </source>
</reference>
<evidence type="ECO:0000313" key="1">
    <source>
        <dbReference type="EMBL" id="ALZ83843.1"/>
    </source>
</evidence>
<name>A0A0U4WME1_9PSED</name>
<dbReference type="KEGG" id="por:APT59_06340"/>